<name>A0A7W3J339_9ACTN</name>
<dbReference type="Proteomes" id="UP000580910">
    <property type="component" value="Unassembled WGS sequence"/>
</dbReference>
<organism evidence="2 3">
    <name type="scientific">Nocardioides ginsengisegetis</name>
    <dbReference type="NCBI Taxonomy" id="661491"/>
    <lineage>
        <taxon>Bacteria</taxon>
        <taxon>Bacillati</taxon>
        <taxon>Actinomycetota</taxon>
        <taxon>Actinomycetes</taxon>
        <taxon>Propionibacteriales</taxon>
        <taxon>Nocardioidaceae</taxon>
        <taxon>Nocardioides</taxon>
    </lineage>
</organism>
<keyword evidence="3" id="KW-1185">Reference proteome</keyword>
<dbReference type="EMBL" id="JACGXA010000001">
    <property type="protein sequence ID" value="MBA8805280.1"/>
    <property type="molecule type" value="Genomic_DNA"/>
</dbReference>
<accession>A0A7W3J339</accession>
<evidence type="ECO:0000313" key="2">
    <source>
        <dbReference type="EMBL" id="MBA8805280.1"/>
    </source>
</evidence>
<feature type="signal peptide" evidence="1">
    <location>
        <begin position="1"/>
        <end position="24"/>
    </location>
</feature>
<dbReference type="AlphaFoldDB" id="A0A7W3J339"/>
<dbReference type="RefSeq" id="WP_182541046.1">
    <property type="nucleotide sequence ID" value="NZ_JACGXA010000001.1"/>
</dbReference>
<evidence type="ECO:0000313" key="3">
    <source>
        <dbReference type="Proteomes" id="UP000580910"/>
    </source>
</evidence>
<proteinExistence type="predicted"/>
<evidence type="ECO:0008006" key="4">
    <source>
        <dbReference type="Google" id="ProtNLM"/>
    </source>
</evidence>
<protein>
    <recommendedName>
        <fullName evidence="4">L,D-transpeptidase catalytic domain</fullName>
    </recommendedName>
</protein>
<reference evidence="2 3" key="1">
    <citation type="submission" date="2020-07" db="EMBL/GenBank/DDBJ databases">
        <title>Sequencing the genomes of 1000 actinobacteria strains.</title>
        <authorList>
            <person name="Klenk H.-P."/>
        </authorList>
    </citation>
    <scope>NUCLEOTIDE SEQUENCE [LARGE SCALE GENOMIC DNA]</scope>
    <source>
        <strain evidence="2 3">DSM 21349</strain>
    </source>
</reference>
<feature type="chain" id="PRO_5030735020" description="L,D-transpeptidase catalytic domain" evidence="1">
    <location>
        <begin position="25"/>
        <end position="207"/>
    </location>
</feature>
<gene>
    <name evidence="2" type="ORF">FB382_003571</name>
</gene>
<sequence length="207" mass="23809">MRRLVLLLLPLLLLGTTTGPPSYAGDGATDRRPVRALITFDKDAQHPWDSRVVWRAYRQDPDDTWEMTERREWRAGSGFGGPDTTHECVRNRGWLPNGRYSFVQHDDYAGSLIHGRVFFLGAKACRNGTVRRDLFIHTETGAGNQQCADTKGDQICRWEWPKINDYRSAGCIKMAPRDLLALTRHFHRYFDAGVRYARHRVQVKVIP</sequence>
<evidence type="ECO:0000256" key="1">
    <source>
        <dbReference type="SAM" id="SignalP"/>
    </source>
</evidence>
<comment type="caution">
    <text evidence="2">The sequence shown here is derived from an EMBL/GenBank/DDBJ whole genome shotgun (WGS) entry which is preliminary data.</text>
</comment>
<keyword evidence="1" id="KW-0732">Signal</keyword>